<reference evidence="1" key="3">
    <citation type="submission" date="2022-06" db="UniProtKB">
        <authorList>
            <consortium name="EnsemblPlants"/>
        </authorList>
    </citation>
    <scope>IDENTIFICATION</scope>
</reference>
<dbReference type="Proteomes" id="UP000015106">
    <property type="component" value="Chromosome 3"/>
</dbReference>
<dbReference type="AlphaFoldDB" id="A0A8R7TXV4"/>
<accession>A0A8R7TXV4</accession>
<keyword evidence="2" id="KW-1185">Reference proteome</keyword>
<reference evidence="1" key="2">
    <citation type="submission" date="2018-03" db="EMBL/GenBank/DDBJ databases">
        <title>The Triticum urartu genome reveals the dynamic nature of wheat genome evolution.</title>
        <authorList>
            <person name="Ling H."/>
            <person name="Ma B."/>
            <person name="Shi X."/>
            <person name="Liu H."/>
            <person name="Dong L."/>
            <person name="Sun H."/>
            <person name="Cao Y."/>
            <person name="Gao Q."/>
            <person name="Zheng S."/>
            <person name="Li Y."/>
            <person name="Yu Y."/>
            <person name="Du H."/>
            <person name="Qi M."/>
            <person name="Li Y."/>
            <person name="Yu H."/>
            <person name="Cui Y."/>
            <person name="Wang N."/>
            <person name="Chen C."/>
            <person name="Wu H."/>
            <person name="Zhao Y."/>
            <person name="Zhang J."/>
            <person name="Li Y."/>
            <person name="Zhou W."/>
            <person name="Zhang B."/>
            <person name="Hu W."/>
            <person name="Eijk M."/>
            <person name="Tang J."/>
            <person name="Witsenboer H."/>
            <person name="Zhao S."/>
            <person name="Li Z."/>
            <person name="Zhang A."/>
            <person name="Wang D."/>
            <person name="Liang C."/>
        </authorList>
    </citation>
    <scope>NUCLEOTIDE SEQUENCE [LARGE SCALE GENOMIC DNA]</scope>
    <source>
        <strain evidence="1">cv. G1812</strain>
    </source>
</reference>
<evidence type="ECO:0000313" key="2">
    <source>
        <dbReference type="Proteomes" id="UP000015106"/>
    </source>
</evidence>
<evidence type="ECO:0000313" key="1">
    <source>
        <dbReference type="EnsemblPlants" id="TuG1812G0300003357.01.T03"/>
    </source>
</evidence>
<dbReference type="Gramene" id="TuG1812G0300003357.01.T03">
    <property type="protein sequence ID" value="TuG1812G0300003357.01.T03"/>
    <property type="gene ID" value="TuG1812G0300003357.01"/>
</dbReference>
<organism evidence="1 2">
    <name type="scientific">Triticum urartu</name>
    <name type="common">Red wild einkorn</name>
    <name type="synonym">Crithodium urartu</name>
    <dbReference type="NCBI Taxonomy" id="4572"/>
    <lineage>
        <taxon>Eukaryota</taxon>
        <taxon>Viridiplantae</taxon>
        <taxon>Streptophyta</taxon>
        <taxon>Embryophyta</taxon>
        <taxon>Tracheophyta</taxon>
        <taxon>Spermatophyta</taxon>
        <taxon>Magnoliopsida</taxon>
        <taxon>Liliopsida</taxon>
        <taxon>Poales</taxon>
        <taxon>Poaceae</taxon>
        <taxon>BOP clade</taxon>
        <taxon>Pooideae</taxon>
        <taxon>Triticodae</taxon>
        <taxon>Triticeae</taxon>
        <taxon>Triticinae</taxon>
        <taxon>Triticum</taxon>
    </lineage>
</organism>
<protein>
    <submittedName>
        <fullName evidence="1">Uncharacterized protein</fullName>
    </submittedName>
</protein>
<reference evidence="2" key="1">
    <citation type="journal article" date="2013" name="Nature">
        <title>Draft genome of the wheat A-genome progenitor Triticum urartu.</title>
        <authorList>
            <person name="Ling H.Q."/>
            <person name="Zhao S."/>
            <person name="Liu D."/>
            <person name="Wang J."/>
            <person name="Sun H."/>
            <person name="Zhang C."/>
            <person name="Fan H."/>
            <person name="Li D."/>
            <person name="Dong L."/>
            <person name="Tao Y."/>
            <person name="Gao C."/>
            <person name="Wu H."/>
            <person name="Li Y."/>
            <person name="Cui Y."/>
            <person name="Guo X."/>
            <person name="Zheng S."/>
            <person name="Wang B."/>
            <person name="Yu K."/>
            <person name="Liang Q."/>
            <person name="Yang W."/>
            <person name="Lou X."/>
            <person name="Chen J."/>
            <person name="Feng M."/>
            <person name="Jian J."/>
            <person name="Zhang X."/>
            <person name="Luo G."/>
            <person name="Jiang Y."/>
            <person name="Liu J."/>
            <person name="Wang Z."/>
            <person name="Sha Y."/>
            <person name="Zhang B."/>
            <person name="Wu H."/>
            <person name="Tang D."/>
            <person name="Shen Q."/>
            <person name="Xue P."/>
            <person name="Zou S."/>
            <person name="Wang X."/>
            <person name="Liu X."/>
            <person name="Wang F."/>
            <person name="Yang Y."/>
            <person name="An X."/>
            <person name="Dong Z."/>
            <person name="Zhang K."/>
            <person name="Zhang X."/>
            <person name="Luo M.C."/>
            <person name="Dvorak J."/>
            <person name="Tong Y."/>
            <person name="Wang J."/>
            <person name="Yang H."/>
            <person name="Li Z."/>
            <person name="Wang D."/>
            <person name="Zhang A."/>
            <person name="Wang J."/>
        </authorList>
    </citation>
    <scope>NUCLEOTIDE SEQUENCE</scope>
    <source>
        <strain evidence="2">cv. G1812</strain>
    </source>
</reference>
<sequence>MGTGMMKTLVVPQSVAPKRRTSSQWCLRLRRLCWCVIPFPAPPPRILHHHGIRLWPCLGWVEDDQYIWILPSFLVVIFIRFSSSFSFSSMHAWCICPSEDCVNASNRMCARILSWIFDPQSNNFLF</sequence>
<name>A0A8R7TXV4_TRIUA</name>
<proteinExistence type="predicted"/>
<dbReference type="EnsemblPlants" id="TuG1812G0300003357.01.T03">
    <property type="protein sequence ID" value="TuG1812G0300003357.01.T03"/>
    <property type="gene ID" value="TuG1812G0300003357.01"/>
</dbReference>